<dbReference type="Proteomes" id="UP000182811">
    <property type="component" value="Unassembled WGS sequence"/>
</dbReference>
<dbReference type="AlphaFoldDB" id="A0A1J5NI89"/>
<dbReference type="Pfam" id="PF12686">
    <property type="entry name" value="DUF3800"/>
    <property type="match status" value="1"/>
</dbReference>
<comment type="caution">
    <text evidence="1">The sequence shown here is derived from an EMBL/GenBank/DDBJ whole genome shotgun (WGS) entry which is preliminary data.</text>
</comment>
<sequence length="264" mass="31100">MGKVYLMYVDESGDTGEPNPEQPQGATSYYALIGIIVPADDWLATLDRMNSLRKDLKKDYSFPLHQELKGSYLFNPRGHRNFRNKKLQYRKTRIQLYRDFMKRMPDVFQTGKVISLYLDKKNTRIIPEKWLSICWRNLLERFHTYIKHQEDNSWGIVIPDDGNEIVLRSLTRKLRRHNPTASKYSDGWYNNPLVSIIEDPFHRASHHSFFIQAADMMAHALYRQENPKGSYKKFNAQNLFSFLKPILLTEATTKDPRNMGIIRP</sequence>
<protein>
    <recommendedName>
        <fullName evidence="3">DUF3800 domain-containing protein</fullName>
    </recommendedName>
</protein>
<dbReference type="EMBL" id="MDDC01000012">
    <property type="protein sequence ID" value="OIQ58769.1"/>
    <property type="molecule type" value="Genomic_DNA"/>
</dbReference>
<gene>
    <name evidence="1" type="ORF">MOTE_17620</name>
</gene>
<name>A0A1J5NI89_NEOTH</name>
<accession>A0A1J5NI89</accession>
<evidence type="ECO:0008006" key="3">
    <source>
        <dbReference type="Google" id="ProtNLM"/>
    </source>
</evidence>
<reference evidence="1 2" key="1">
    <citation type="submission" date="2016-08" db="EMBL/GenBank/DDBJ databases">
        <title>Genome-based comparison of Moorella thermoacetic strains.</title>
        <authorList>
            <person name="Poehlein A."/>
            <person name="Bengelsdorf F.R."/>
            <person name="Esser C."/>
            <person name="Duerre P."/>
            <person name="Daniel R."/>
        </authorList>
    </citation>
    <scope>NUCLEOTIDE SEQUENCE [LARGE SCALE GENOMIC DNA]</scope>
    <source>
        <strain evidence="1 2">DSM 21394</strain>
    </source>
</reference>
<dbReference type="InterPro" id="IPR024524">
    <property type="entry name" value="DUF3800"/>
</dbReference>
<dbReference type="OrthoDB" id="2680392at2"/>
<proteinExistence type="predicted"/>
<evidence type="ECO:0000313" key="1">
    <source>
        <dbReference type="EMBL" id="OIQ58769.1"/>
    </source>
</evidence>
<evidence type="ECO:0000313" key="2">
    <source>
        <dbReference type="Proteomes" id="UP000182811"/>
    </source>
</evidence>
<organism evidence="1 2">
    <name type="scientific">Neomoorella thermoacetica</name>
    <name type="common">Clostridium thermoaceticum</name>
    <dbReference type="NCBI Taxonomy" id="1525"/>
    <lineage>
        <taxon>Bacteria</taxon>
        <taxon>Bacillati</taxon>
        <taxon>Bacillota</taxon>
        <taxon>Clostridia</taxon>
        <taxon>Neomoorellales</taxon>
        <taxon>Neomoorellaceae</taxon>
        <taxon>Neomoorella</taxon>
    </lineage>
</organism>